<accession>A0A9W7W7S7</accession>
<sequence length="1321" mass="151056">MMVERKTKGFEFFGLFLFFIFLFMGEVSVASVNVNGARDIRKRAVLYEVFRQKRLDVIFLQETHSDEKNSTDWAREWDGFSILSHNTSLSGGVAVLFSKNFSPISYDVEEVIKGRLLKVRAVFENCVFVFICVYAPTSAVQRMLFLDTLSSTLQKCCSEEFLFLGGDFNCTEQCIDRNHIEPHEPSRKKLTQVIKTHELGDIWRQLNGIQRQYTWAHSRDNVLSLARLDRFYAFKHHLGIFSKCFITPVSFSDHSMVSCSFILNYVKPKSAYWHFNASLLYDKNFKDTFTFFWHSFRSTKDSFCSLRQWWDFGKVQIRQLCQQYTKNVTVQTLRSMQTLETSIAKLQELADSAGEVSCLEALLIKKKQLSDLLGVKVQGALVRSRFLNADQMDAPTKFFFNLEKKNGQKKCIHALRSESGALLSDPVDIRRRATCFYKNLYSSESVTELDTNNVFFQDLPQVSREANAKLSRALSIDELNEALEGMESGKAPGIDGLPVDFYKSFWNELGEDLLAVLDESLAEGRLPLSCRRAVLTLLPKKGDLTDIKNWRPVSLLCTDYKLLSKVLASRLAEVMKQVIHPDQSYCVSGRSIFDNVSLLRDVLDVSRLFNLDCALISLDQEKAFDRVEHNYLRKCLAAFGFCQKFVKQIMVLYSEVESMLKVNGGLCNPFIVGRGIRQGCSLSGMLYSLAIEPLLQQIRLNLKGLHIPEVKCNVHLSAYADDVVIFVTNQEDIETLLKLLNDFNVLSSAKVNWNKSEALIYGKWTGKKLRLPGGILLIKGGFKYLGIYLGDETTVQKNWDGIVDKVKGRLAKWKWLAPNLSYKGRTLIINNLVASSLWHKLACMDPPSKLLTEIQAILVDFFWDKLHWITQSILFLPKEEGGHGLMNLQSRMAAFRLQFIQKLLMGSTDSNWRTVACVILRSLGGLQMDRSLFLLDPLKLNTSGMPVFYRNLFKVWNLFHFQRAQCVDSLHWLLKEPIIHGARLDISATDYTFPGLNRILCRAKITTLGLLLDVTGPNFSNTEQVSSHLKITSPRIIAQLLAKWQSTLTAEERQLLTDYFSGVRTPDSEDPFPTLLLTPKLDECVGLFFKTVKSLCCDFTLATGKSLYKVCVFAFNKKVLENKVDTPWRSFFNLDEDVKPEWRVLYKPPLTKRVGDMQWRVLHGAIAVNAFISVLNPEISADCPFCFIRETVFHAFTQCFRLEPLFTTLRSIFSCFNELFSLETFILGVKYARSRCLDCQLLNFTVGQAKLAVYNSRKNKIEQKPGQDVSVLFSAFLKSRILIDFNFYKSMDDLTLFKLKWCRKGVLCSVVEGELVFTHFL</sequence>
<evidence type="ECO:0000313" key="3">
    <source>
        <dbReference type="Proteomes" id="UP001059041"/>
    </source>
</evidence>
<dbReference type="InterPro" id="IPR000477">
    <property type="entry name" value="RT_dom"/>
</dbReference>
<dbReference type="InterPro" id="IPR005135">
    <property type="entry name" value="Endo/exonuclease/phosphatase"/>
</dbReference>
<dbReference type="SUPFAM" id="SSF56219">
    <property type="entry name" value="DNase I-like"/>
    <property type="match status" value="1"/>
</dbReference>
<dbReference type="InterPro" id="IPR043502">
    <property type="entry name" value="DNA/RNA_pol_sf"/>
</dbReference>
<name>A0A9W7W7S7_TRIRA</name>
<dbReference type="Pfam" id="PF03372">
    <property type="entry name" value="Exo_endo_phos"/>
    <property type="match status" value="1"/>
</dbReference>
<proteinExistence type="predicted"/>
<keyword evidence="3" id="KW-1185">Reference proteome</keyword>
<dbReference type="PANTHER" id="PTHR19446">
    <property type="entry name" value="REVERSE TRANSCRIPTASES"/>
    <property type="match status" value="1"/>
</dbReference>
<dbReference type="CDD" id="cd09076">
    <property type="entry name" value="L1-EN"/>
    <property type="match status" value="1"/>
</dbReference>
<evidence type="ECO:0000259" key="1">
    <source>
        <dbReference type="PROSITE" id="PS50878"/>
    </source>
</evidence>
<comment type="caution">
    <text evidence="2">The sequence shown here is derived from an EMBL/GenBank/DDBJ whole genome shotgun (WGS) entry which is preliminary data.</text>
</comment>
<organism evidence="2 3">
    <name type="scientific">Triplophysa rosa</name>
    <name type="common">Cave loach</name>
    <dbReference type="NCBI Taxonomy" id="992332"/>
    <lineage>
        <taxon>Eukaryota</taxon>
        <taxon>Metazoa</taxon>
        <taxon>Chordata</taxon>
        <taxon>Craniata</taxon>
        <taxon>Vertebrata</taxon>
        <taxon>Euteleostomi</taxon>
        <taxon>Actinopterygii</taxon>
        <taxon>Neopterygii</taxon>
        <taxon>Teleostei</taxon>
        <taxon>Ostariophysi</taxon>
        <taxon>Cypriniformes</taxon>
        <taxon>Nemacheilidae</taxon>
        <taxon>Triplophysa</taxon>
    </lineage>
</organism>
<dbReference type="PROSITE" id="PS50878">
    <property type="entry name" value="RT_POL"/>
    <property type="match status" value="1"/>
</dbReference>
<evidence type="ECO:0000313" key="2">
    <source>
        <dbReference type="EMBL" id="KAI7790202.1"/>
    </source>
</evidence>
<dbReference type="Gene3D" id="3.60.10.10">
    <property type="entry name" value="Endonuclease/exonuclease/phosphatase"/>
    <property type="match status" value="1"/>
</dbReference>
<dbReference type="InterPro" id="IPR036691">
    <property type="entry name" value="Endo/exonu/phosph_ase_sf"/>
</dbReference>
<dbReference type="SUPFAM" id="SSF56672">
    <property type="entry name" value="DNA/RNA polymerases"/>
    <property type="match status" value="1"/>
</dbReference>
<dbReference type="Proteomes" id="UP001059041">
    <property type="component" value="Unassembled WGS sequence"/>
</dbReference>
<reference evidence="2" key="1">
    <citation type="submission" date="2021-02" db="EMBL/GenBank/DDBJ databases">
        <title>Comparative genomics reveals that relaxation of natural selection precedes convergent phenotypic evolution of cavefish.</title>
        <authorList>
            <person name="Peng Z."/>
        </authorList>
    </citation>
    <scope>NUCLEOTIDE SEQUENCE</scope>
    <source>
        <tissue evidence="2">Muscle</tissue>
    </source>
</reference>
<feature type="domain" description="Reverse transcriptase" evidence="1">
    <location>
        <begin position="519"/>
        <end position="789"/>
    </location>
</feature>
<dbReference type="Pfam" id="PF00078">
    <property type="entry name" value="RVT_1"/>
    <property type="match status" value="1"/>
</dbReference>
<dbReference type="EMBL" id="JAFHDT010000209">
    <property type="protein sequence ID" value="KAI7790202.1"/>
    <property type="molecule type" value="Genomic_DNA"/>
</dbReference>
<dbReference type="GO" id="GO:0003824">
    <property type="term" value="F:catalytic activity"/>
    <property type="evidence" value="ECO:0007669"/>
    <property type="project" value="InterPro"/>
</dbReference>
<protein>
    <submittedName>
        <fullName evidence="2">Pol-like protein</fullName>
    </submittedName>
</protein>
<dbReference type="CDD" id="cd01650">
    <property type="entry name" value="RT_nLTR_like"/>
    <property type="match status" value="1"/>
</dbReference>
<gene>
    <name evidence="2" type="ORF">IRJ41_006677</name>
</gene>